<keyword evidence="2" id="KW-0479">Metal-binding</keyword>
<evidence type="ECO:0000259" key="3">
    <source>
        <dbReference type="Pfam" id="PF01557"/>
    </source>
</evidence>
<dbReference type="EMBL" id="JAWLKB010000046">
    <property type="protein sequence ID" value="MDV6271439.1"/>
    <property type="molecule type" value="Genomic_DNA"/>
</dbReference>
<dbReference type="PANTHER" id="PTHR42796:SF4">
    <property type="entry name" value="FUMARYLACETOACETATE HYDROLASE DOMAIN-CONTAINING PROTEIN 2A"/>
    <property type="match status" value="1"/>
</dbReference>
<evidence type="ECO:0000256" key="1">
    <source>
        <dbReference type="ARBA" id="ARBA00010211"/>
    </source>
</evidence>
<keyword evidence="4" id="KW-0378">Hydrolase</keyword>
<dbReference type="InterPro" id="IPR011234">
    <property type="entry name" value="Fumarylacetoacetase-like_C"/>
</dbReference>
<gene>
    <name evidence="4" type="ORF">R3Q16_33035</name>
</gene>
<name>A0ABU4C4K6_RHOGO</name>
<dbReference type="Gene3D" id="3.90.850.10">
    <property type="entry name" value="Fumarylacetoacetase-like, C-terminal domain"/>
    <property type="match status" value="1"/>
</dbReference>
<feature type="domain" description="Fumarylacetoacetase-like C-terminal" evidence="3">
    <location>
        <begin position="75"/>
        <end position="281"/>
    </location>
</feature>
<dbReference type="Pfam" id="PF01557">
    <property type="entry name" value="FAA_hydrolase"/>
    <property type="match status" value="1"/>
</dbReference>
<protein>
    <submittedName>
        <fullName evidence="4">Fumarylacetoacetate hydrolase family protein</fullName>
    </submittedName>
</protein>
<dbReference type="PANTHER" id="PTHR42796">
    <property type="entry name" value="FUMARYLACETOACETATE HYDROLASE DOMAIN-CONTAINING PROTEIN 2A-RELATED"/>
    <property type="match status" value="1"/>
</dbReference>
<evidence type="ECO:0000256" key="2">
    <source>
        <dbReference type="ARBA" id="ARBA00022723"/>
    </source>
</evidence>
<comment type="similarity">
    <text evidence="1">Belongs to the FAH family.</text>
</comment>
<dbReference type="SUPFAM" id="SSF56529">
    <property type="entry name" value="FAH"/>
    <property type="match status" value="1"/>
</dbReference>
<proteinExistence type="inferred from homology"/>
<dbReference type="InterPro" id="IPR051121">
    <property type="entry name" value="FAH"/>
</dbReference>
<accession>A0ABU4C4K6</accession>
<keyword evidence="5" id="KW-1185">Reference proteome</keyword>
<dbReference type="GO" id="GO:0016787">
    <property type="term" value="F:hydrolase activity"/>
    <property type="evidence" value="ECO:0007669"/>
    <property type="project" value="UniProtKB-KW"/>
</dbReference>
<dbReference type="InterPro" id="IPR036663">
    <property type="entry name" value="Fumarylacetoacetase_C_sf"/>
</dbReference>
<evidence type="ECO:0000313" key="4">
    <source>
        <dbReference type="EMBL" id="MDV6271439.1"/>
    </source>
</evidence>
<dbReference type="RefSeq" id="WP_317545889.1">
    <property type="nucleotide sequence ID" value="NZ_JAWLKB010000046.1"/>
</dbReference>
<evidence type="ECO:0000313" key="5">
    <source>
        <dbReference type="Proteomes" id="UP001185927"/>
    </source>
</evidence>
<sequence length="291" mass="31598">MARFVNVNGRMKIVYSDGIADVETVSAGRFGPTPQQIYRNWDDFSEWLHSAQPIPHEPLPSLDSVGPPSPEPPQIIALGVNSHIKLRQFGLDQPSGLGFISKLRGALTGPGNPITRTSDKMYVETEVAVVIGRAARKVAPEEALSHIAGFTVAQDLVDSNAYVTIESTVGKNPVVYFNPAKSLQGFVPTGPWLVTPDEVHNIDDLRIRQWIGNRLVQDGRTTDYLHGVREAVSKLSQSISLFPGDVLLVGSPGQVDTSPLEPLEVGAVVRGEIDGLGVQQHLIVDRVRPTH</sequence>
<dbReference type="Proteomes" id="UP001185927">
    <property type="component" value="Unassembled WGS sequence"/>
</dbReference>
<reference evidence="4 5" key="1">
    <citation type="submission" date="2023-10" db="EMBL/GenBank/DDBJ databases">
        <title>Development of a sustainable strategy for remediation of hydrocarbon-contaminated territories based on the waste exchange concept.</title>
        <authorList>
            <person name="Krivoruchko A."/>
        </authorList>
    </citation>
    <scope>NUCLEOTIDE SEQUENCE [LARGE SCALE GENOMIC DNA]</scope>
    <source>
        <strain evidence="4 5">IEGM 1203</strain>
    </source>
</reference>
<organism evidence="4 5">
    <name type="scientific">Rhodococcus globerulus</name>
    <dbReference type="NCBI Taxonomy" id="33008"/>
    <lineage>
        <taxon>Bacteria</taxon>
        <taxon>Bacillati</taxon>
        <taxon>Actinomycetota</taxon>
        <taxon>Actinomycetes</taxon>
        <taxon>Mycobacteriales</taxon>
        <taxon>Nocardiaceae</taxon>
        <taxon>Rhodococcus</taxon>
    </lineage>
</organism>
<comment type="caution">
    <text evidence="4">The sequence shown here is derived from an EMBL/GenBank/DDBJ whole genome shotgun (WGS) entry which is preliminary data.</text>
</comment>